<feature type="compositionally biased region" description="Low complexity" evidence="1">
    <location>
        <begin position="44"/>
        <end position="62"/>
    </location>
</feature>
<feature type="region of interest" description="Disordered" evidence="1">
    <location>
        <begin position="28"/>
        <end position="77"/>
    </location>
</feature>
<keyword evidence="3" id="KW-1185">Reference proteome</keyword>
<dbReference type="Proteomes" id="UP000324222">
    <property type="component" value="Unassembled WGS sequence"/>
</dbReference>
<feature type="compositionally biased region" description="Polar residues" evidence="1">
    <location>
        <begin position="9"/>
        <end position="20"/>
    </location>
</feature>
<evidence type="ECO:0000313" key="2">
    <source>
        <dbReference type="EMBL" id="MPC22305.1"/>
    </source>
</evidence>
<dbReference type="EMBL" id="VSRR010001073">
    <property type="protein sequence ID" value="MPC22305.1"/>
    <property type="molecule type" value="Genomic_DNA"/>
</dbReference>
<protein>
    <submittedName>
        <fullName evidence="2">Uncharacterized protein</fullName>
    </submittedName>
</protein>
<accession>A0A5B7DM92</accession>
<reference evidence="2 3" key="1">
    <citation type="submission" date="2019-05" db="EMBL/GenBank/DDBJ databases">
        <title>Another draft genome of Portunus trituberculatus and its Hox gene families provides insights of decapod evolution.</title>
        <authorList>
            <person name="Jeong J.-H."/>
            <person name="Song I."/>
            <person name="Kim S."/>
            <person name="Choi T."/>
            <person name="Kim D."/>
            <person name="Ryu S."/>
            <person name="Kim W."/>
        </authorList>
    </citation>
    <scope>NUCLEOTIDE SEQUENCE [LARGE SCALE GENOMIC DNA]</scope>
    <source>
        <tissue evidence="2">Muscle</tissue>
    </source>
</reference>
<comment type="caution">
    <text evidence="2">The sequence shown here is derived from an EMBL/GenBank/DDBJ whole genome shotgun (WGS) entry which is preliminary data.</text>
</comment>
<gene>
    <name evidence="2" type="ORF">E2C01_015316</name>
</gene>
<evidence type="ECO:0000256" key="1">
    <source>
        <dbReference type="SAM" id="MobiDB-lite"/>
    </source>
</evidence>
<evidence type="ECO:0000313" key="3">
    <source>
        <dbReference type="Proteomes" id="UP000324222"/>
    </source>
</evidence>
<dbReference type="AlphaFoldDB" id="A0A5B7DM92"/>
<name>A0A5B7DM92_PORTR</name>
<sequence length="99" mass="11016">MKEKGEGRSTPSFQPKYSTHTLFPHSTQTFQRSIPSNPPAFACTTTTTSTITTTTTTTTTTTAAPHSIPFMPPFQEPFQRHPAASLCKMCWRSKPRTHT</sequence>
<feature type="region of interest" description="Disordered" evidence="1">
    <location>
        <begin position="1"/>
        <end position="20"/>
    </location>
</feature>
<proteinExistence type="predicted"/>
<organism evidence="2 3">
    <name type="scientific">Portunus trituberculatus</name>
    <name type="common">Swimming crab</name>
    <name type="synonym">Neptunus trituberculatus</name>
    <dbReference type="NCBI Taxonomy" id="210409"/>
    <lineage>
        <taxon>Eukaryota</taxon>
        <taxon>Metazoa</taxon>
        <taxon>Ecdysozoa</taxon>
        <taxon>Arthropoda</taxon>
        <taxon>Crustacea</taxon>
        <taxon>Multicrustacea</taxon>
        <taxon>Malacostraca</taxon>
        <taxon>Eumalacostraca</taxon>
        <taxon>Eucarida</taxon>
        <taxon>Decapoda</taxon>
        <taxon>Pleocyemata</taxon>
        <taxon>Brachyura</taxon>
        <taxon>Eubrachyura</taxon>
        <taxon>Portunoidea</taxon>
        <taxon>Portunidae</taxon>
        <taxon>Portuninae</taxon>
        <taxon>Portunus</taxon>
    </lineage>
</organism>